<evidence type="ECO:0000313" key="1">
    <source>
        <dbReference type="EMBL" id="PRX24641.1"/>
    </source>
</evidence>
<comment type="caution">
    <text evidence="1">The sequence shown here is derived from an EMBL/GenBank/DDBJ whole genome shotgun (WGS) entry which is preliminary data.</text>
</comment>
<name>A0A2T0KLY4_9ACTN</name>
<reference evidence="1 2" key="1">
    <citation type="submission" date="2018-03" db="EMBL/GenBank/DDBJ databases">
        <title>Genomic Encyclopedia of Archaeal and Bacterial Type Strains, Phase II (KMG-II): from individual species to whole genera.</title>
        <authorList>
            <person name="Goeker M."/>
        </authorList>
    </citation>
    <scope>NUCLEOTIDE SEQUENCE [LARGE SCALE GENOMIC DNA]</scope>
    <source>
        <strain evidence="1 2">DSM 43146</strain>
    </source>
</reference>
<sequence>MEKVNLLDITEDDCVLDELHEEHPKRAVFDIQYDRFTNDFLKVWLRFKN</sequence>
<dbReference type="EMBL" id="PVMZ01000002">
    <property type="protein sequence ID" value="PRX24641.1"/>
    <property type="molecule type" value="Genomic_DNA"/>
</dbReference>
<dbReference type="RefSeq" id="WP_170153757.1">
    <property type="nucleotide sequence ID" value="NZ_BOMO01000013.1"/>
</dbReference>
<keyword evidence="2" id="KW-1185">Reference proteome</keyword>
<protein>
    <submittedName>
        <fullName evidence="1">Uncharacterized protein</fullName>
    </submittedName>
</protein>
<accession>A0A2T0KLY4</accession>
<proteinExistence type="predicted"/>
<gene>
    <name evidence="1" type="ORF">CLV67_102419</name>
</gene>
<evidence type="ECO:0000313" key="2">
    <source>
        <dbReference type="Proteomes" id="UP000239415"/>
    </source>
</evidence>
<organism evidence="1 2">
    <name type="scientific">Actinoplanes italicus</name>
    <dbReference type="NCBI Taxonomy" id="113567"/>
    <lineage>
        <taxon>Bacteria</taxon>
        <taxon>Bacillati</taxon>
        <taxon>Actinomycetota</taxon>
        <taxon>Actinomycetes</taxon>
        <taxon>Micromonosporales</taxon>
        <taxon>Micromonosporaceae</taxon>
        <taxon>Actinoplanes</taxon>
    </lineage>
</organism>
<dbReference type="Proteomes" id="UP000239415">
    <property type="component" value="Unassembled WGS sequence"/>
</dbReference>
<dbReference type="AlphaFoldDB" id="A0A2T0KLY4"/>